<dbReference type="GeneTree" id="ENSGT00940000154996"/>
<dbReference type="Xenbase" id="XB-GENE-921957">
    <property type="gene designation" value="lingo1"/>
</dbReference>
<name>A0A5S6MH18_XENTR</name>
<feature type="compositionally biased region" description="Low complexity" evidence="1">
    <location>
        <begin position="19"/>
        <end position="29"/>
    </location>
</feature>
<organism evidence="2">
    <name type="scientific">Xenopus tropicalis</name>
    <name type="common">Western clawed frog</name>
    <name type="synonym">Silurana tropicalis</name>
    <dbReference type="NCBI Taxonomy" id="8364"/>
    <lineage>
        <taxon>Eukaryota</taxon>
        <taxon>Metazoa</taxon>
        <taxon>Chordata</taxon>
        <taxon>Craniata</taxon>
        <taxon>Vertebrata</taxon>
        <taxon>Euteleostomi</taxon>
        <taxon>Amphibia</taxon>
        <taxon>Batrachia</taxon>
        <taxon>Anura</taxon>
        <taxon>Pipoidea</taxon>
        <taxon>Pipidae</taxon>
        <taxon>Xenopodinae</taxon>
        <taxon>Xenopus</taxon>
        <taxon>Silurana</taxon>
    </lineage>
</organism>
<reference evidence="2" key="2">
    <citation type="submission" date="2019-11" db="UniProtKB">
        <authorList>
            <consortium name="Ensembl"/>
        </authorList>
    </citation>
    <scope>IDENTIFICATION</scope>
</reference>
<feature type="compositionally biased region" description="Pro residues" evidence="1">
    <location>
        <begin position="1"/>
        <end position="18"/>
    </location>
</feature>
<evidence type="ECO:0000313" key="2">
    <source>
        <dbReference type="Ensembl" id="ENSXETP00000033400"/>
    </source>
</evidence>
<gene>
    <name evidence="2" type="primary">lingo1</name>
</gene>
<dbReference type="AlphaFoldDB" id="A0A5S6MH18"/>
<feature type="region of interest" description="Disordered" evidence="1">
    <location>
        <begin position="1"/>
        <end position="45"/>
    </location>
</feature>
<dbReference type="Bgee" id="ENSXETG00000015270">
    <property type="expression patterns" value="Expressed in brain and 11 other cell types or tissues"/>
</dbReference>
<dbReference type="Ensembl" id="ENSXETT00000033400">
    <property type="protein sequence ID" value="ENSXETP00000033400"/>
    <property type="gene ID" value="ENSXETG00000015270"/>
</dbReference>
<proteinExistence type="predicted"/>
<reference evidence="2" key="1">
    <citation type="journal article" date="2010" name="Science">
        <title>The genome of the Western clawed frog Xenopus tropicalis.</title>
        <authorList>
            <person name="Hellsten U."/>
            <person name="Harland R.M."/>
            <person name="Gilchrist M.J."/>
            <person name="Hendrix D."/>
            <person name="Jurka J."/>
            <person name="Kapitonov V."/>
            <person name="Ovcharenko I."/>
            <person name="Putnam N.H."/>
            <person name="Shu S."/>
            <person name="Taher L."/>
            <person name="Blitz I.L."/>
            <person name="Blumberg B."/>
            <person name="Dichmann D.S."/>
            <person name="Dubchak I."/>
            <person name="Amaya E."/>
            <person name="Detter J.C."/>
            <person name="Fletcher R."/>
            <person name="Gerhard D.S."/>
            <person name="Goodstein D."/>
            <person name="Graves T."/>
            <person name="Grigoriev I.V."/>
            <person name="Grimwood J."/>
            <person name="Kawashima T."/>
            <person name="Lindquist E."/>
            <person name="Lucas S.M."/>
            <person name="Mead P.E."/>
            <person name="Mitros T."/>
            <person name="Ogino H."/>
            <person name="Ohta Y."/>
            <person name="Poliakov A.V."/>
            <person name="Pollet N."/>
            <person name="Robert J."/>
            <person name="Salamov A."/>
            <person name="Sater A.K."/>
            <person name="Schmutz J."/>
            <person name="Terry A."/>
            <person name="Vize P.D."/>
            <person name="Warren W.C."/>
            <person name="Wells D."/>
            <person name="Wills A."/>
            <person name="Wilson R.K."/>
            <person name="Zimmerman L.B."/>
            <person name="Zorn A.M."/>
            <person name="Grainger R."/>
            <person name="Grammer T."/>
            <person name="Khokha M.K."/>
            <person name="Richardson P.M."/>
            <person name="Rokhsar D.S."/>
        </authorList>
    </citation>
    <scope>NUCLEOTIDE SEQUENCE [LARGE SCALE GENOMIC DNA]</scope>
    <source>
        <strain evidence="2">Nigerian</strain>
    </source>
</reference>
<accession>A0A5S6MH18</accession>
<evidence type="ECO:0000256" key="1">
    <source>
        <dbReference type="SAM" id="MobiDB-lite"/>
    </source>
</evidence>
<sequence>MNYENPPPYASPPAPYPPYGQQQPSYPVPNQYPGNPPGPVGYQPAQPGYQGYPQYGWQGAPPANAPVYMDAPKNTALEAAMIVLNRQPHPPIGQMIRRIMKCFLGFTVIT</sequence>
<protein>
    <submittedName>
        <fullName evidence="2">Leucine-rich repeat and immunoglobulin-like domain-containing nogo receptor-interacting protein 1</fullName>
    </submittedName>
</protein>